<dbReference type="EMBL" id="JANCMU010000001">
    <property type="protein sequence ID" value="MDG4945664.1"/>
    <property type="molecule type" value="Genomic_DNA"/>
</dbReference>
<accession>A0A9X4MX85</accession>
<keyword evidence="3" id="KW-1185">Reference proteome</keyword>
<sequence length="171" mass="18539">MRKLSVLFMLLIGFAFTNAQSEGSNWLKVGIHAGIPVGDAGDFSSFALGVDAKYQFLDLESFGIGVATGYTNYFGKEMDIAGYKVDMDDFGVVPVAALFRYYPTQNFFVGADLGYGFLVGDNVDGGGFYYRPEVGYHNNDWNIFAYYAGVSDNGSIANAGVGVNYNLIKGK</sequence>
<evidence type="ECO:0000313" key="3">
    <source>
        <dbReference type="Proteomes" id="UP001152599"/>
    </source>
</evidence>
<proteinExistence type="predicted"/>
<evidence type="ECO:0008006" key="4">
    <source>
        <dbReference type="Google" id="ProtNLM"/>
    </source>
</evidence>
<dbReference type="RefSeq" id="WP_304420228.1">
    <property type="nucleotide sequence ID" value="NZ_JANCMU010000001.1"/>
</dbReference>
<evidence type="ECO:0000256" key="1">
    <source>
        <dbReference type="SAM" id="SignalP"/>
    </source>
</evidence>
<reference evidence="2" key="1">
    <citation type="submission" date="2022-07" db="EMBL/GenBank/DDBJ databases">
        <title>Description and genome-wide analysis of Profundicola chukchiensis gen. nov., sp. nov., marine bacteria isolated from bottom sediments of the Chukchi Sea.</title>
        <authorList>
            <person name="Romanenko L."/>
            <person name="Otstavnykh N."/>
            <person name="Kurilenko V."/>
            <person name="Eremeev V."/>
            <person name="Velansky P."/>
            <person name="Mikhailov V."/>
            <person name="Isaeva M."/>
        </authorList>
    </citation>
    <scope>NUCLEOTIDE SEQUENCE</scope>
    <source>
        <strain evidence="2">KMM 9713</strain>
    </source>
</reference>
<feature type="signal peptide" evidence="1">
    <location>
        <begin position="1"/>
        <end position="19"/>
    </location>
</feature>
<protein>
    <recommendedName>
        <fullName evidence="4">Outer membrane protein beta-barrel domain-containing protein</fullName>
    </recommendedName>
</protein>
<evidence type="ECO:0000313" key="2">
    <source>
        <dbReference type="EMBL" id="MDG4945664.1"/>
    </source>
</evidence>
<gene>
    <name evidence="2" type="ORF">NMK71_04490</name>
</gene>
<organism evidence="2 3">
    <name type="scientific">Profundicola chukchiensis</name>
    <dbReference type="NCBI Taxonomy" id="2961959"/>
    <lineage>
        <taxon>Bacteria</taxon>
        <taxon>Pseudomonadati</taxon>
        <taxon>Bacteroidota</taxon>
        <taxon>Flavobacteriia</taxon>
        <taxon>Flavobacteriales</taxon>
        <taxon>Weeksellaceae</taxon>
        <taxon>Profundicola</taxon>
    </lineage>
</organism>
<feature type="chain" id="PRO_5040918769" description="Outer membrane protein beta-barrel domain-containing protein" evidence="1">
    <location>
        <begin position="20"/>
        <end position="171"/>
    </location>
</feature>
<dbReference type="Proteomes" id="UP001152599">
    <property type="component" value="Unassembled WGS sequence"/>
</dbReference>
<name>A0A9X4MX85_9FLAO</name>
<keyword evidence="1" id="KW-0732">Signal</keyword>
<dbReference type="AlphaFoldDB" id="A0A9X4MX85"/>
<comment type="caution">
    <text evidence="2">The sequence shown here is derived from an EMBL/GenBank/DDBJ whole genome shotgun (WGS) entry which is preliminary data.</text>
</comment>